<protein>
    <submittedName>
        <fullName evidence="2">Nuclear transport factor 2 family protein</fullName>
    </submittedName>
</protein>
<reference evidence="2" key="1">
    <citation type="journal article" date="2022" name="ISME J.">
        <title>Identification of active gaseous-alkane degraders at natural gas seeps.</title>
        <authorList>
            <person name="Farhan Ul Haque M."/>
            <person name="Hernandez M."/>
            <person name="Crombie A.T."/>
            <person name="Murrell J.C."/>
        </authorList>
    </citation>
    <scope>NUCLEOTIDE SEQUENCE</scope>
    <source>
        <strain evidence="2">PC2</strain>
    </source>
</reference>
<dbReference type="Pfam" id="PF12680">
    <property type="entry name" value="SnoaL_2"/>
    <property type="match status" value="1"/>
</dbReference>
<dbReference type="SUPFAM" id="SSF54427">
    <property type="entry name" value="NTF2-like"/>
    <property type="match status" value="1"/>
</dbReference>
<feature type="domain" description="SnoaL-like" evidence="1">
    <location>
        <begin position="28"/>
        <end position="129"/>
    </location>
</feature>
<organism evidence="2 3">
    <name type="scientific">Candidatus Rhodoblastus alkanivorans</name>
    <dbReference type="NCBI Taxonomy" id="2954117"/>
    <lineage>
        <taxon>Bacteria</taxon>
        <taxon>Pseudomonadati</taxon>
        <taxon>Pseudomonadota</taxon>
        <taxon>Alphaproteobacteria</taxon>
        <taxon>Hyphomicrobiales</taxon>
        <taxon>Rhodoblastaceae</taxon>
        <taxon>Rhodoblastus</taxon>
    </lineage>
</organism>
<gene>
    <name evidence="2" type="ORF">K2U94_03665</name>
</gene>
<dbReference type="Proteomes" id="UP001139104">
    <property type="component" value="Unassembled WGS sequence"/>
</dbReference>
<comment type="caution">
    <text evidence="2">The sequence shown here is derived from an EMBL/GenBank/DDBJ whole genome shotgun (WGS) entry which is preliminary data.</text>
</comment>
<sequence length="146" mass="16685">MTQQDFSEFFPEDPHRSRHDLVLEVLTARADHARFIEFFHEDAIFTMAGHIYDHLFSGVFRGRENILGLLQKIDAEIETSDPRILNLIVDGDKIGLRRSLLVRHRGTAAAGRLVLGDFAILRDGKFAEVFEYVDTGWLKQLSGEDD</sequence>
<dbReference type="InterPro" id="IPR037401">
    <property type="entry name" value="SnoaL-like"/>
</dbReference>
<dbReference type="EMBL" id="JAIVFP010000001">
    <property type="protein sequence ID" value="MCI4681868.1"/>
    <property type="molecule type" value="Genomic_DNA"/>
</dbReference>
<evidence type="ECO:0000313" key="3">
    <source>
        <dbReference type="Proteomes" id="UP001139104"/>
    </source>
</evidence>
<dbReference type="RefSeq" id="WP_243065909.1">
    <property type="nucleotide sequence ID" value="NZ_JAIVFK010000003.1"/>
</dbReference>
<keyword evidence="3" id="KW-1185">Reference proteome</keyword>
<evidence type="ECO:0000313" key="2">
    <source>
        <dbReference type="EMBL" id="MCI4681868.1"/>
    </source>
</evidence>
<proteinExistence type="predicted"/>
<name>A0ABS9Z2K5_9HYPH</name>
<accession>A0ABS9Z2K5</accession>
<evidence type="ECO:0000259" key="1">
    <source>
        <dbReference type="Pfam" id="PF12680"/>
    </source>
</evidence>
<dbReference type="InterPro" id="IPR032710">
    <property type="entry name" value="NTF2-like_dom_sf"/>
</dbReference>
<dbReference type="Gene3D" id="3.10.450.50">
    <property type="match status" value="1"/>
</dbReference>